<evidence type="ECO:0000313" key="3">
    <source>
        <dbReference type="Proteomes" id="UP000217103"/>
    </source>
</evidence>
<feature type="compositionally biased region" description="Basic and acidic residues" evidence="1">
    <location>
        <begin position="11"/>
        <end position="25"/>
    </location>
</feature>
<organism evidence="2 3">
    <name type="scientific">Thermostaphylospora chromogena</name>
    <dbReference type="NCBI Taxonomy" id="35622"/>
    <lineage>
        <taxon>Bacteria</taxon>
        <taxon>Bacillati</taxon>
        <taxon>Actinomycetota</taxon>
        <taxon>Actinomycetes</taxon>
        <taxon>Streptosporangiales</taxon>
        <taxon>Thermomonosporaceae</taxon>
        <taxon>Thermostaphylospora</taxon>
    </lineage>
</organism>
<protein>
    <submittedName>
        <fullName evidence="2">Uncharacterized protein</fullName>
    </submittedName>
</protein>
<accession>A0A1H1DC94</accession>
<evidence type="ECO:0000256" key="1">
    <source>
        <dbReference type="SAM" id="MobiDB-lite"/>
    </source>
</evidence>
<keyword evidence="3" id="KW-1185">Reference proteome</keyword>
<reference evidence="2 3" key="1">
    <citation type="submission" date="2016-10" db="EMBL/GenBank/DDBJ databases">
        <authorList>
            <person name="de Groot N.N."/>
        </authorList>
    </citation>
    <scope>NUCLEOTIDE SEQUENCE [LARGE SCALE GENOMIC DNA]</scope>
    <source>
        <strain evidence="2 3">DSM 43794</strain>
    </source>
</reference>
<dbReference type="AlphaFoldDB" id="A0A1H1DC94"/>
<dbReference type="Proteomes" id="UP000217103">
    <property type="component" value="Unassembled WGS sequence"/>
</dbReference>
<feature type="region of interest" description="Disordered" evidence="1">
    <location>
        <begin position="1"/>
        <end position="34"/>
    </location>
</feature>
<gene>
    <name evidence="2" type="ORF">SAMN04489764_1934</name>
</gene>
<proteinExistence type="predicted"/>
<name>A0A1H1DC94_9ACTN</name>
<sequence length="81" mass="8533">MPFPGKGVSFQEERGDEGGEAERGGRMRARRSAGVSAAIHDHAASAARVAITTTMMIMTTPSGTRAGRCGLPPWRSFSQAV</sequence>
<evidence type="ECO:0000313" key="2">
    <source>
        <dbReference type="EMBL" id="SDQ74062.1"/>
    </source>
</evidence>
<dbReference type="EMBL" id="FNKK01000002">
    <property type="protein sequence ID" value="SDQ74062.1"/>
    <property type="molecule type" value="Genomic_DNA"/>
</dbReference>